<evidence type="ECO:0000259" key="7">
    <source>
        <dbReference type="PROSITE" id="PS50953"/>
    </source>
</evidence>
<dbReference type="InterPro" id="IPR003102">
    <property type="entry name" value="CREB1-like_pKID"/>
</dbReference>
<gene>
    <name evidence="8" type="ORF">TDIB3V08_LOCUS4707</name>
</gene>
<evidence type="ECO:0000256" key="1">
    <source>
        <dbReference type="ARBA" id="ARBA00004123"/>
    </source>
</evidence>
<sequence>MASALRPKAMDGMVEENGTTGNPGGDPLAHSPGDNNTSVVVTSVQSSSSQQHHLVAATSIVQLTLPTHVTNNNTTIPQNLVASLKREAFEDFQLGDNEEVLGAFNKKRFADLNQSPQVRMQEKPPPVHPTEIRISISPSSAVELNTTSALANYATEAGEGAVEARANSIKLESQGGNCPSCPSPLQDVLGKAVLKTFLVQSVIQANQQSVIQTPANIQPVQLQKGNVILVSKPNSVIHTTQGSLQTLQVATRPLNGSYHVVVDPGSDDSLSNEDDSTKKRRDILTRRPSYRKILNDLGGGEIAVGRGESSSECDTNEDSELSSHSIPSHYQTHTGGQKCNKSDYVIPAGAIQISSQGETVQGLHTLTMTNATTAGGAIVQYAQGQDGQFFVPVPISQQKRVKHRLDYGSMARVVTQGGGITGGPIIAEDQARKREMRLLKNRGVAKGFSNNLFRPLKPVTALHYKKVPINRILKDGRVGLNRRMNDLCSPHEDSQQQLLLRKIGP</sequence>
<keyword evidence="3" id="KW-0238">DNA-binding</keyword>
<evidence type="ECO:0000256" key="2">
    <source>
        <dbReference type="ARBA" id="ARBA00023015"/>
    </source>
</evidence>
<dbReference type="GO" id="GO:0000981">
    <property type="term" value="F:DNA-binding transcription factor activity, RNA polymerase II-specific"/>
    <property type="evidence" value="ECO:0007669"/>
    <property type="project" value="TreeGrafter"/>
</dbReference>
<organism evidence="8">
    <name type="scientific">Timema douglasi</name>
    <name type="common">Walking stick</name>
    <dbReference type="NCBI Taxonomy" id="61478"/>
    <lineage>
        <taxon>Eukaryota</taxon>
        <taxon>Metazoa</taxon>
        <taxon>Ecdysozoa</taxon>
        <taxon>Arthropoda</taxon>
        <taxon>Hexapoda</taxon>
        <taxon>Insecta</taxon>
        <taxon>Pterygota</taxon>
        <taxon>Neoptera</taxon>
        <taxon>Polyneoptera</taxon>
        <taxon>Phasmatodea</taxon>
        <taxon>Timematodea</taxon>
        <taxon>Timematoidea</taxon>
        <taxon>Timematidae</taxon>
        <taxon>Timema</taxon>
    </lineage>
</organism>
<dbReference type="EMBL" id="OA566176">
    <property type="protein sequence ID" value="CAD7198426.1"/>
    <property type="molecule type" value="Genomic_DNA"/>
</dbReference>
<evidence type="ECO:0000256" key="3">
    <source>
        <dbReference type="ARBA" id="ARBA00023125"/>
    </source>
</evidence>
<dbReference type="GO" id="GO:0005667">
    <property type="term" value="C:transcription regulator complex"/>
    <property type="evidence" value="ECO:0007669"/>
    <property type="project" value="TreeGrafter"/>
</dbReference>
<dbReference type="InterPro" id="IPR001630">
    <property type="entry name" value="Leuzip_CREB"/>
</dbReference>
<dbReference type="PROSITE" id="PS50953">
    <property type="entry name" value="KID"/>
    <property type="match status" value="1"/>
</dbReference>
<feature type="region of interest" description="Disordered" evidence="6">
    <location>
        <begin position="301"/>
        <end position="337"/>
    </location>
</feature>
<dbReference type="GO" id="GO:0000978">
    <property type="term" value="F:RNA polymerase II cis-regulatory region sequence-specific DNA binding"/>
    <property type="evidence" value="ECO:0007669"/>
    <property type="project" value="TreeGrafter"/>
</dbReference>
<accession>A0A7R8VGZ8</accession>
<feature type="compositionally biased region" description="Low complexity" evidence="6">
    <location>
        <begin position="37"/>
        <end position="46"/>
    </location>
</feature>
<dbReference type="PANTHER" id="PTHR45879">
    <property type="entry name" value="CYCLIC AMP RESPONSE ELEMENT-BINDING PROTEIN B"/>
    <property type="match status" value="1"/>
</dbReference>
<keyword evidence="5" id="KW-0539">Nucleus</keyword>
<evidence type="ECO:0000256" key="6">
    <source>
        <dbReference type="SAM" id="MobiDB-lite"/>
    </source>
</evidence>
<proteinExistence type="predicted"/>
<name>A0A7R8VGZ8_TIMDO</name>
<dbReference type="Pfam" id="PF02173">
    <property type="entry name" value="pKID"/>
    <property type="match status" value="1"/>
</dbReference>
<dbReference type="GO" id="GO:0005634">
    <property type="term" value="C:nucleus"/>
    <property type="evidence" value="ECO:0007669"/>
    <property type="project" value="UniProtKB-SubCell"/>
</dbReference>
<protein>
    <recommendedName>
        <fullName evidence="7">KID domain-containing protein</fullName>
    </recommendedName>
</protein>
<evidence type="ECO:0000313" key="8">
    <source>
        <dbReference type="EMBL" id="CAD7198426.1"/>
    </source>
</evidence>
<dbReference type="AlphaFoldDB" id="A0A7R8VGZ8"/>
<feature type="region of interest" description="Disordered" evidence="6">
    <location>
        <begin position="261"/>
        <end position="283"/>
    </location>
</feature>
<feature type="region of interest" description="Disordered" evidence="6">
    <location>
        <begin position="1"/>
        <end position="46"/>
    </location>
</feature>
<evidence type="ECO:0000256" key="5">
    <source>
        <dbReference type="ARBA" id="ARBA00023242"/>
    </source>
</evidence>
<feature type="domain" description="KID" evidence="7">
    <location>
        <begin position="257"/>
        <end position="316"/>
    </location>
</feature>
<keyword evidence="4" id="KW-0804">Transcription</keyword>
<evidence type="ECO:0000256" key="4">
    <source>
        <dbReference type="ARBA" id="ARBA00023163"/>
    </source>
</evidence>
<dbReference type="PANTHER" id="PTHR45879:SF3">
    <property type="entry name" value="CYCLIC AMP RESPONSE ELEMENT-BINDING PROTEIN B"/>
    <property type="match status" value="1"/>
</dbReference>
<comment type="subcellular location">
    <subcellularLocation>
        <location evidence="1">Nucleus</location>
    </subcellularLocation>
</comment>
<feature type="compositionally biased region" description="Polar residues" evidence="6">
    <location>
        <begin position="322"/>
        <end position="337"/>
    </location>
</feature>
<keyword evidence="2" id="KW-0805">Transcription regulation</keyword>
<reference evidence="8" key="1">
    <citation type="submission" date="2020-11" db="EMBL/GenBank/DDBJ databases">
        <authorList>
            <person name="Tran Van P."/>
        </authorList>
    </citation>
    <scope>NUCLEOTIDE SEQUENCE</scope>
</reference>
<dbReference type="PRINTS" id="PR00041">
    <property type="entry name" value="LEUZIPPRCREB"/>
</dbReference>